<organism evidence="3">
    <name type="scientific">marine metagenome</name>
    <dbReference type="NCBI Taxonomy" id="408172"/>
    <lineage>
        <taxon>unclassified sequences</taxon>
        <taxon>metagenomes</taxon>
        <taxon>ecological metagenomes</taxon>
    </lineage>
</organism>
<feature type="compositionally biased region" description="Basic and acidic residues" evidence="1">
    <location>
        <begin position="194"/>
        <end position="203"/>
    </location>
</feature>
<feature type="compositionally biased region" description="Acidic residues" evidence="1">
    <location>
        <begin position="170"/>
        <end position="189"/>
    </location>
</feature>
<evidence type="ECO:0000256" key="2">
    <source>
        <dbReference type="SAM" id="Phobius"/>
    </source>
</evidence>
<name>A0A381QPE8_9ZZZZ</name>
<evidence type="ECO:0000256" key="1">
    <source>
        <dbReference type="SAM" id="MobiDB-lite"/>
    </source>
</evidence>
<feature type="transmembrane region" description="Helical" evidence="2">
    <location>
        <begin position="33"/>
        <end position="53"/>
    </location>
</feature>
<feature type="region of interest" description="Disordered" evidence="1">
    <location>
        <begin position="150"/>
        <end position="203"/>
    </location>
</feature>
<evidence type="ECO:0008006" key="4">
    <source>
        <dbReference type="Google" id="ProtNLM"/>
    </source>
</evidence>
<evidence type="ECO:0000313" key="3">
    <source>
        <dbReference type="EMBL" id="SUZ80960.1"/>
    </source>
</evidence>
<proteinExistence type="predicted"/>
<feature type="compositionally biased region" description="Low complexity" evidence="1">
    <location>
        <begin position="150"/>
        <end position="169"/>
    </location>
</feature>
<sequence>MMIRLLSISVLPLQAAASTAPNALQVAAEVSTVVIAATSVILLVIVLLFLVQFKRLLGSLQRHVGPVTDRARVAAENVEYVTALVRQDVQKVHTSVSGLSDRLGEASERMEERVEEFNALMDVVQDEAESVLLDTAALVRGVRAGAKSVGGNVVGAAPGGAPQEPAPLEGGDDSEAGDEGEDQVEDEVGEAMAGEEREDHLRP</sequence>
<reference evidence="3" key="1">
    <citation type="submission" date="2018-05" db="EMBL/GenBank/DDBJ databases">
        <authorList>
            <person name="Lanie J.A."/>
            <person name="Ng W.-L."/>
            <person name="Kazmierczak K.M."/>
            <person name="Andrzejewski T.M."/>
            <person name="Davidsen T.M."/>
            <person name="Wayne K.J."/>
            <person name="Tettelin H."/>
            <person name="Glass J.I."/>
            <person name="Rusch D."/>
            <person name="Podicherti R."/>
            <person name="Tsui H.-C.T."/>
            <person name="Winkler M.E."/>
        </authorList>
    </citation>
    <scope>NUCLEOTIDE SEQUENCE</scope>
</reference>
<keyword evidence="2" id="KW-0812">Transmembrane</keyword>
<dbReference type="EMBL" id="UINC01001449">
    <property type="protein sequence ID" value="SUZ80960.1"/>
    <property type="molecule type" value="Genomic_DNA"/>
</dbReference>
<protein>
    <recommendedName>
        <fullName evidence="4">DUF948 domain-containing protein</fullName>
    </recommendedName>
</protein>
<gene>
    <name evidence="3" type="ORF">METZ01_LOCUS33814</name>
</gene>
<keyword evidence="2" id="KW-1133">Transmembrane helix</keyword>
<keyword evidence="2" id="KW-0472">Membrane</keyword>
<dbReference type="AlphaFoldDB" id="A0A381QPE8"/>
<accession>A0A381QPE8</accession>